<reference evidence="2 3" key="1">
    <citation type="submission" date="2019-01" db="EMBL/GenBank/DDBJ databases">
        <authorList>
            <person name="Sayadi A."/>
        </authorList>
    </citation>
    <scope>NUCLEOTIDE SEQUENCE [LARGE SCALE GENOMIC DNA]</scope>
</reference>
<evidence type="ECO:0000313" key="2">
    <source>
        <dbReference type="EMBL" id="VEN48340.1"/>
    </source>
</evidence>
<gene>
    <name evidence="2" type="ORF">CALMAC_LOCUS9831</name>
</gene>
<proteinExistence type="predicted"/>
<dbReference type="Proteomes" id="UP000410492">
    <property type="component" value="Unassembled WGS sequence"/>
</dbReference>
<keyword evidence="1" id="KW-0472">Membrane</keyword>
<organism evidence="2 3">
    <name type="scientific">Callosobruchus maculatus</name>
    <name type="common">Southern cowpea weevil</name>
    <name type="synonym">Pulse bruchid</name>
    <dbReference type="NCBI Taxonomy" id="64391"/>
    <lineage>
        <taxon>Eukaryota</taxon>
        <taxon>Metazoa</taxon>
        <taxon>Ecdysozoa</taxon>
        <taxon>Arthropoda</taxon>
        <taxon>Hexapoda</taxon>
        <taxon>Insecta</taxon>
        <taxon>Pterygota</taxon>
        <taxon>Neoptera</taxon>
        <taxon>Endopterygota</taxon>
        <taxon>Coleoptera</taxon>
        <taxon>Polyphaga</taxon>
        <taxon>Cucujiformia</taxon>
        <taxon>Chrysomeloidea</taxon>
        <taxon>Chrysomelidae</taxon>
        <taxon>Bruchinae</taxon>
        <taxon>Bruchini</taxon>
        <taxon>Callosobruchus</taxon>
    </lineage>
</organism>
<feature type="transmembrane region" description="Helical" evidence="1">
    <location>
        <begin position="164"/>
        <end position="181"/>
    </location>
</feature>
<keyword evidence="1" id="KW-0812">Transmembrane</keyword>
<feature type="transmembrane region" description="Helical" evidence="1">
    <location>
        <begin position="124"/>
        <end position="144"/>
    </location>
</feature>
<dbReference type="AlphaFoldDB" id="A0A653CMH5"/>
<protein>
    <submittedName>
        <fullName evidence="2">Uncharacterized protein</fullName>
    </submittedName>
</protein>
<sequence length="194" mass="24014">MISDDMFIKSYLAFKYRMAMVTRILFRYKTTPRFRMFRQMTSQISCYCSFITTVFTLIYFRRSRCYKFFMISENVVIKRYFPIKYRMAMVTRVLFRRNRCYKFFMISEDMGIKSCFLFKYRMAMVTRVLFLFRSYICNKLFMIFDDMVIKKFLPSECRIAMHTLYSFNMILSFKMFCYFVNCQGFFRTTFYTTT</sequence>
<evidence type="ECO:0000256" key="1">
    <source>
        <dbReference type="SAM" id="Phobius"/>
    </source>
</evidence>
<evidence type="ECO:0000313" key="3">
    <source>
        <dbReference type="Proteomes" id="UP000410492"/>
    </source>
</evidence>
<keyword evidence="1" id="KW-1133">Transmembrane helix</keyword>
<name>A0A653CMH5_CALMS</name>
<accession>A0A653CMH5</accession>
<feature type="transmembrane region" description="Helical" evidence="1">
    <location>
        <begin position="40"/>
        <end position="60"/>
    </location>
</feature>
<dbReference type="EMBL" id="CAACVG010008077">
    <property type="protein sequence ID" value="VEN48340.1"/>
    <property type="molecule type" value="Genomic_DNA"/>
</dbReference>
<keyword evidence="3" id="KW-1185">Reference proteome</keyword>